<evidence type="ECO:0000313" key="2">
    <source>
        <dbReference type="Proteomes" id="UP000834106"/>
    </source>
</evidence>
<dbReference type="AlphaFoldDB" id="A0AAD2DI06"/>
<organism evidence="1 2">
    <name type="scientific">Fraxinus pennsylvanica</name>
    <dbReference type="NCBI Taxonomy" id="56036"/>
    <lineage>
        <taxon>Eukaryota</taxon>
        <taxon>Viridiplantae</taxon>
        <taxon>Streptophyta</taxon>
        <taxon>Embryophyta</taxon>
        <taxon>Tracheophyta</taxon>
        <taxon>Spermatophyta</taxon>
        <taxon>Magnoliopsida</taxon>
        <taxon>eudicotyledons</taxon>
        <taxon>Gunneridae</taxon>
        <taxon>Pentapetalae</taxon>
        <taxon>asterids</taxon>
        <taxon>lamiids</taxon>
        <taxon>Lamiales</taxon>
        <taxon>Oleaceae</taxon>
        <taxon>Oleeae</taxon>
        <taxon>Fraxinus</taxon>
    </lineage>
</organism>
<dbReference type="Proteomes" id="UP000834106">
    <property type="component" value="Chromosome 1"/>
</dbReference>
<gene>
    <name evidence="1" type="ORF">FPE_LOCUS2135</name>
</gene>
<dbReference type="Gene3D" id="1.25.40.10">
    <property type="entry name" value="Tetratricopeptide repeat domain"/>
    <property type="match status" value="1"/>
</dbReference>
<name>A0AAD2DI06_9LAMI</name>
<dbReference type="GO" id="GO:0003723">
    <property type="term" value="F:RNA binding"/>
    <property type="evidence" value="ECO:0007669"/>
    <property type="project" value="InterPro"/>
</dbReference>
<dbReference type="EMBL" id="OU503036">
    <property type="protein sequence ID" value="CAI9754704.1"/>
    <property type="molecule type" value="Genomic_DNA"/>
</dbReference>
<sequence>MKNDSWVNPNEGTFVSVLAACSNLAGRGEEKRVHQGTLTTDVEESHAGMMKLGLKYFDMLLRDECIEVRDDHDTSLVDLCGRARRLKEAYDLIKQLPNKISAGVWGALLARMQHS</sequence>
<protein>
    <submittedName>
        <fullName evidence="1">Uncharacterized protein</fullName>
    </submittedName>
</protein>
<dbReference type="InterPro" id="IPR046960">
    <property type="entry name" value="PPR_At4g14850-like_plant"/>
</dbReference>
<proteinExistence type="predicted"/>
<dbReference type="InterPro" id="IPR011990">
    <property type="entry name" value="TPR-like_helical_dom_sf"/>
</dbReference>
<reference evidence="1" key="1">
    <citation type="submission" date="2023-05" db="EMBL/GenBank/DDBJ databases">
        <authorList>
            <person name="Huff M."/>
        </authorList>
    </citation>
    <scope>NUCLEOTIDE SEQUENCE</scope>
</reference>
<accession>A0AAD2DI06</accession>
<dbReference type="PANTHER" id="PTHR47926:SF347">
    <property type="entry name" value="PENTATRICOPEPTIDE REPEAT-CONTAINING PROTEIN"/>
    <property type="match status" value="1"/>
</dbReference>
<dbReference type="PANTHER" id="PTHR47926">
    <property type="entry name" value="PENTATRICOPEPTIDE REPEAT-CONTAINING PROTEIN"/>
    <property type="match status" value="1"/>
</dbReference>
<evidence type="ECO:0000313" key="1">
    <source>
        <dbReference type="EMBL" id="CAI9754704.1"/>
    </source>
</evidence>
<dbReference type="GO" id="GO:0009451">
    <property type="term" value="P:RNA modification"/>
    <property type="evidence" value="ECO:0007669"/>
    <property type="project" value="InterPro"/>
</dbReference>
<keyword evidence="2" id="KW-1185">Reference proteome</keyword>